<proteinExistence type="predicted"/>
<organism evidence="1 2">
    <name type="scientific">Novosphingobium sediminis</name>
    <dbReference type="NCBI Taxonomy" id="707214"/>
    <lineage>
        <taxon>Bacteria</taxon>
        <taxon>Pseudomonadati</taxon>
        <taxon>Pseudomonadota</taxon>
        <taxon>Alphaproteobacteria</taxon>
        <taxon>Sphingomonadales</taxon>
        <taxon>Sphingomonadaceae</taxon>
        <taxon>Novosphingobium</taxon>
    </lineage>
</organism>
<reference evidence="1 2" key="1">
    <citation type="submission" date="2019-07" db="EMBL/GenBank/DDBJ databases">
        <title>Whole genome shotgun sequence of Novosphingobium sediminis NBRC 106119.</title>
        <authorList>
            <person name="Hosoyama A."/>
            <person name="Uohara A."/>
            <person name="Ohji S."/>
            <person name="Ichikawa N."/>
        </authorList>
    </citation>
    <scope>NUCLEOTIDE SEQUENCE [LARGE SCALE GENOMIC DNA]</scope>
    <source>
        <strain evidence="1 2">NBRC 106119</strain>
    </source>
</reference>
<accession>A0A512AQ74</accession>
<comment type="caution">
    <text evidence="1">The sequence shown here is derived from an EMBL/GenBank/DDBJ whole genome shotgun (WGS) entry which is preliminary data.</text>
</comment>
<evidence type="ECO:0000313" key="2">
    <source>
        <dbReference type="Proteomes" id="UP000321464"/>
    </source>
</evidence>
<dbReference type="Proteomes" id="UP000321464">
    <property type="component" value="Unassembled WGS sequence"/>
</dbReference>
<gene>
    <name evidence="1" type="ORF">NSE01_36850</name>
</gene>
<keyword evidence="2" id="KW-1185">Reference proteome</keyword>
<dbReference type="RefSeq" id="WP_147161170.1">
    <property type="nucleotide sequence ID" value="NZ_BJYR01000028.1"/>
</dbReference>
<sequence>MTATSPLVLLAALDEAFDEFALRSKVDLRGHRAVTDKANADGGKLVAQAFPASLNKRERRCAQTDEIIGQPLRQFSLLGARDGAPERVDLLHQRGHIPPHKRRQIYHCDIQRIAFGHIDPRERACIADHFVHNWGIDRAYVSRVLDALARRADGILDEREELAVEAIERVFAETGRLTLGKAADTATEAAMTAGTTIAGAASTVGNTLASTATAVSGSLSKALSGVAGRFGTASRNP</sequence>
<dbReference type="AlphaFoldDB" id="A0A512AQ74"/>
<dbReference type="OrthoDB" id="8881374at2"/>
<protein>
    <submittedName>
        <fullName evidence="1">Uncharacterized protein</fullName>
    </submittedName>
</protein>
<dbReference type="EMBL" id="BJYR01000028">
    <property type="protein sequence ID" value="GEO01853.1"/>
    <property type="molecule type" value="Genomic_DNA"/>
</dbReference>
<name>A0A512AQ74_9SPHN</name>
<evidence type="ECO:0000313" key="1">
    <source>
        <dbReference type="EMBL" id="GEO01853.1"/>
    </source>
</evidence>